<evidence type="ECO:0000256" key="1">
    <source>
        <dbReference type="SAM" id="SignalP"/>
    </source>
</evidence>
<dbReference type="AlphaFoldDB" id="A0A4R7FLH2"/>
<keyword evidence="1" id="KW-0732">Signal</keyword>
<gene>
    <name evidence="2" type="ORF">CLV52_2204</name>
</gene>
<accession>A0A4R7FLH2</accession>
<sequence length="849" mass="87065">MERTTRRGRDRGVILSALAAAVAVVLLLGPTSAFAAGHSRTFGHADRPVITGTTTVGAVLTARPARWAPTPSSWTFQWRRNGTVIAGATGSRYRLARRDAGKRLTVAVSGHRAGFAAVTRTSVRTASILQPFDSVSAPALRGRAAVGGTLSLTNATAWSPAARLEYRWFADGRQIAGAADDTLVVGAAQLGSRITASVRASRAGRVTTTRTAAPTPVVGAASAVQTFDGGTVSGAWSPADADEYRLSGVVTVGTLSLAPGTRILVDPGSTIQVAGSLQALGTASAPVTIESSAPVPAAGDWAGLVALAGATISLQHTEVSDTTRAVSTAGAADSISIRDSTMRRSADGLRIRQGGFTLERSAVDGGVEAWRPDAPSTDGDPLIITNDVLTGGPLFVSSRNTSSTAPPVVVEGNRISDVDSPGPLQHSTESGTVYPMLIVDQALRPSNLTGNEIVGDSVNAIALSGTLVEDWTVPTTGPQFVIDGECCGGGMLEVAPGVRLRVPAGATLKMADRAALWVSGDLAVTGTPSAPAVLTSADDDSAGLPTSVGDVPSTGSWVGVTARFGGVVELSWARIDYAQLDLSAFEGTADVTDSQLLHSEYSDSVRRGSADIERSTLEGGLSVHRSSAQDDPTARLVVRHDVITGGPLVVLSENADPASTPIVVEDNEVGDLVPHTAGVEPTYAIQIWDAALRPSFLTGNSMSGAGQRAFAIGGSLQEDWTLPSDSWHYVLSSAFWPFSDVADPGPSTDPDTALTVTAGHTLSLPAGSVLKVERSVHSDDIEHVFVRGAVATTGTDSEPAIMTTVADDSVGGDLNGDGSASTPIAGEWSGLVVQGAGSIPDSGLDVRYG</sequence>
<organism evidence="2 3">
    <name type="scientific">Amnibacterium kyonggiense</name>
    <dbReference type="NCBI Taxonomy" id="595671"/>
    <lineage>
        <taxon>Bacteria</taxon>
        <taxon>Bacillati</taxon>
        <taxon>Actinomycetota</taxon>
        <taxon>Actinomycetes</taxon>
        <taxon>Micrococcales</taxon>
        <taxon>Microbacteriaceae</taxon>
        <taxon>Amnibacterium</taxon>
    </lineage>
</organism>
<dbReference type="Gene3D" id="2.60.40.2700">
    <property type="match status" value="2"/>
</dbReference>
<comment type="caution">
    <text evidence="2">The sequence shown here is derived from an EMBL/GenBank/DDBJ whole genome shotgun (WGS) entry which is preliminary data.</text>
</comment>
<dbReference type="EMBL" id="SOAM01000002">
    <property type="protein sequence ID" value="TDS77261.1"/>
    <property type="molecule type" value="Genomic_DNA"/>
</dbReference>
<name>A0A4R7FLH2_9MICO</name>
<evidence type="ECO:0000313" key="3">
    <source>
        <dbReference type="Proteomes" id="UP000295344"/>
    </source>
</evidence>
<evidence type="ECO:0000313" key="2">
    <source>
        <dbReference type="EMBL" id="TDS77261.1"/>
    </source>
</evidence>
<dbReference type="RefSeq" id="WP_133766353.1">
    <property type="nucleotide sequence ID" value="NZ_BAAARP010000002.1"/>
</dbReference>
<evidence type="ECO:0008006" key="4">
    <source>
        <dbReference type="Google" id="ProtNLM"/>
    </source>
</evidence>
<reference evidence="2 3" key="1">
    <citation type="submission" date="2019-03" db="EMBL/GenBank/DDBJ databases">
        <title>Genomic Encyclopedia of Archaeal and Bacterial Type Strains, Phase II (KMG-II): from individual species to whole genera.</title>
        <authorList>
            <person name="Goeker M."/>
        </authorList>
    </citation>
    <scope>NUCLEOTIDE SEQUENCE [LARGE SCALE GENOMIC DNA]</scope>
    <source>
        <strain evidence="2 3">DSM 24782</strain>
    </source>
</reference>
<dbReference type="InterPro" id="IPR011050">
    <property type="entry name" value="Pectin_lyase_fold/virulence"/>
</dbReference>
<feature type="chain" id="PRO_5020472096" description="Parallel beta helix pectate lyase-like protein" evidence="1">
    <location>
        <begin position="36"/>
        <end position="849"/>
    </location>
</feature>
<dbReference type="SUPFAM" id="SSF51126">
    <property type="entry name" value="Pectin lyase-like"/>
    <property type="match status" value="1"/>
</dbReference>
<feature type="signal peptide" evidence="1">
    <location>
        <begin position="1"/>
        <end position="35"/>
    </location>
</feature>
<keyword evidence="3" id="KW-1185">Reference proteome</keyword>
<proteinExistence type="predicted"/>
<protein>
    <recommendedName>
        <fullName evidence="4">Parallel beta helix pectate lyase-like protein</fullName>
    </recommendedName>
</protein>
<dbReference type="OrthoDB" id="9758772at2"/>
<dbReference type="Proteomes" id="UP000295344">
    <property type="component" value="Unassembled WGS sequence"/>
</dbReference>